<dbReference type="Proteomes" id="UP001370348">
    <property type="component" value="Chromosome"/>
</dbReference>
<evidence type="ECO:0000256" key="2">
    <source>
        <dbReference type="SAM" id="Coils"/>
    </source>
</evidence>
<feature type="compositionally biased region" description="Acidic residues" evidence="3">
    <location>
        <begin position="389"/>
        <end position="398"/>
    </location>
</feature>
<dbReference type="PANTHER" id="PTHR10799">
    <property type="entry name" value="SNF2/RAD54 HELICASE FAMILY"/>
    <property type="match status" value="1"/>
</dbReference>
<gene>
    <name evidence="6" type="ORF">LZC94_10585</name>
</gene>
<evidence type="ECO:0000256" key="3">
    <source>
        <dbReference type="SAM" id="MobiDB-lite"/>
    </source>
</evidence>
<dbReference type="InterPro" id="IPR049730">
    <property type="entry name" value="SNF2/RAD54-like_C"/>
</dbReference>
<dbReference type="SMART" id="SM00487">
    <property type="entry name" value="DEXDc"/>
    <property type="match status" value="1"/>
</dbReference>
<feature type="coiled-coil region" evidence="2">
    <location>
        <begin position="951"/>
        <end position="985"/>
    </location>
</feature>
<accession>A0ABZ2M6H0</accession>
<feature type="domain" description="Helicase C-terminal" evidence="5">
    <location>
        <begin position="435"/>
        <end position="620"/>
    </location>
</feature>
<organism evidence="6 7">
    <name type="scientific">Pendulispora albinea</name>
    <dbReference type="NCBI Taxonomy" id="2741071"/>
    <lineage>
        <taxon>Bacteria</taxon>
        <taxon>Pseudomonadati</taxon>
        <taxon>Myxococcota</taxon>
        <taxon>Myxococcia</taxon>
        <taxon>Myxococcales</taxon>
        <taxon>Sorangiineae</taxon>
        <taxon>Pendulisporaceae</taxon>
        <taxon>Pendulispora</taxon>
    </lineage>
</organism>
<dbReference type="PROSITE" id="PS51194">
    <property type="entry name" value="HELICASE_CTER"/>
    <property type="match status" value="1"/>
</dbReference>
<proteinExistence type="predicted"/>
<dbReference type="Pfam" id="PF00176">
    <property type="entry name" value="SNF2-rel_dom"/>
    <property type="match status" value="2"/>
</dbReference>
<dbReference type="GO" id="GO:0004386">
    <property type="term" value="F:helicase activity"/>
    <property type="evidence" value="ECO:0007669"/>
    <property type="project" value="UniProtKB-KW"/>
</dbReference>
<dbReference type="InterPro" id="IPR014001">
    <property type="entry name" value="Helicase_ATP-bd"/>
</dbReference>
<evidence type="ECO:0000259" key="4">
    <source>
        <dbReference type="PROSITE" id="PS51192"/>
    </source>
</evidence>
<feature type="domain" description="Helicase ATP-binding" evidence="4">
    <location>
        <begin position="57"/>
        <end position="231"/>
    </location>
</feature>
<keyword evidence="6" id="KW-0347">Helicase</keyword>
<reference evidence="6 7" key="1">
    <citation type="submission" date="2021-12" db="EMBL/GenBank/DDBJ databases">
        <title>Discovery of the Pendulisporaceae a myxobacterial family with distinct sporulation behavior and unique specialized metabolism.</title>
        <authorList>
            <person name="Garcia R."/>
            <person name="Popoff A."/>
            <person name="Bader C.D."/>
            <person name="Loehr J."/>
            <person name="Walesch S."/>
            <person name="Walt C."/>
            <person name="Boldt J."/>
            <person name="Bunk B."/>
            <person name="Haeckl F.J.F.P.J."/>
            <person name="Gunesch A.P."/>
            <person name="Birkelbach J."/>
            <person name="Nuebel U."/>
            <person name="Pietschmann T."/>
            <person name="Bach T."/>
            <person name="Mueller R."/>
        </authorList>
    </citation>
    <scope>NUCLEOTIDE SEQUENCE [LARGE SCALE GENOMIC DNA]</scope>
    <source>
        <strain evidence="6 7">MSr11954</strain>
    </source>
</reference>
<keyword evidence="6" id="KW-0067">ATP-binding</keyword>
<dbReference type="InterPro" id="IPR027417">
    <property type="entry name" value="P-loop_NTPase"/>
</dbReference>
<dbReference type="InterPro" id="IPR038718">
    <property type="entry name" value="SNF2-like_sf"/>
</dbReference>
<dbReference type="Pfam" id="PF00271">
    <property type="entry name" value="Helicase_C"/>
    <property type="match status" value="1"/>
</dbReference>
<dbReference type="CDD" id="cd18793">
    <property type="entry name" value="SF2_C_SNF"/>
    <property type="match status" value="1"/>
</dbReference>
<sequence length="1011" mass="113679">MTTSSWPMGSLHAVQRRYLAEDLVRLRRADEQRRYAAPQRAAKIDPNPHQIEAVIFALARVREGGCILADEVGLGKTIETGLVIAQMLAEGASRVLLVAPKPLLGQWRQELFTLFDIEAREGRAAPGGFDGPGVFLVGREQAGSEKGRDALLASSRFQLCVIDEAHEVFAGLYKRYDKFGEPKNDAKEARTAGRLLEVLEAFETPVILLTATPIQNNLAELWGLVRYVDPLGTLLGDLPTFREVFCGTDDRQLARGQEDELRSRLKTVIQRTLRRQAQEFLEKPFVERQARLFEYEMSVEERALYDDVTKYLLEPGIIAFQGRHRQLLLIGFHRRMASSTRALAVSLQRVVDRLRRKLRGQGDDGADVASVLDDLEQSDVSYGYGRGEPEDEDEEGGDDLGPSFTPEAIQGELQRVEGFVRRAERLVGDDGKLRALLTALSFVTKQAREGKGAGKLVIFTESLVTQDHIRERLVESRLVREDEITLFRGTNDSPAARAALGRWRDEAASGEGPEPSSEMAMRLALVHEFKTRSRVFISTEAGAKGLNLQFCDALVNYDLPWNPQRIEQRIGRCHRYGQKNEVTVINFLAKDNEAQQLTFDILSQKLDLFGTVLDASDKVLHHGDASAGGVLASALGAELEAELRRIYERSRTVDEVTAELRSLRERVVDHRHRFEDTHARTAQLIEEHLDDDVKRVLRLRRQELPSALAELDRDVWSVVRAYLEARSMLYTIERTDAGEVLHVPPCTRLPGALADGVSAALGVVAGHTSLHLRHPLVLAAVADARAAVDSIPRLVIRLPAHAPPELEKLRGRRGRSRIVKLTFDGFERVERLLPVTVLEGYDEAVPAAISEALLRAEMRDAGAILDASSVEGALSGVISDDDLEDATEELLSAAQQEVDAAEQQRFERADFQAQRFLEDRLLVHRRRRDDRLRKLEEAQVRRDSAMGSEARTAAERRVLELDVEVTELEAAIERLERREDKTFQRFHDHIHQRRYRPPTVDLLFEMELVVE</sequence>
<dbReference type="InterPro" id="IPR000330">
    <property type="entry name" value="SNF2_N"/>
</dbReference>
<name>A0ABZ2M6H0_9BACT</name>
<dbReference type="RefSeq" id="WP_394827337.1">
    <property type="nucleotide sequence ID" value="NZ_CP089984.1"/>
</dbReference>
<evidence type="ECO:0000313" key="7">
    <source>
        <dbReference type="Proteomes" id="UP001370348"/>
    </source>
</evidence>
<dbReference type="InterPro" id="IPR001650">
    <property type="entry name" value="Helicase_C-like"/>
</dbReference>
<keyword evidence="6" id="KW-0547">Nucleotide-binding</keyword>
<evidence type="ECO:0000256" key="1">
    <source>
        <dbReference type="ARBA" id="ARBA00022801"/>
    </source>
</evidence>
<keyword evidence="2" id="KW-0175">Coiled coil</keyword>
<dbReference type="PROSITE" id="PS51192">
    <property type="entry name" value="HELICASE_ATP_BIND_1"/>
    <property type="match status" value="1"/>
</dbReference>
<feature type="region of interest" description="Disordered" evidence="3">
    <location>
        <begin position="380"/>
        <end position="403"/>
    </location>
</feature>
<protein>
    <submittedName>
        <fullName evidence="6">DEAD/DEAH box helicase</fullName>
    </submittedName>
</protein>
<dbReference type="SMART" id="SM00490">
    <property type="entry name" value="HELICc"/>
    <property type="match status" value="1"/>
</dbReference>
<dbReference type="SUPFAM" id="SSF52540">
    <property type="entry name" value="P-loop containing nucleoside triphosphate hydrolases"/>
    <property type="match status" value="2"/>
</dbReference>
<dbReference type="Gene3D" id="3.40.50.300">
    <property type="entry name" value="P-loop containing nucleotide triphosphate hydrolases"/>
    <property type="match status" value="1"/>
</dbReference>
<dbReference type="EMBL" id="CP089984">
    <property type="protein sequence ID" value="WXB17696.1"/>
    <property type="molecule type" value="Genomic_DNA"/>
</dbReference>
<keyword evidence="7" id="KW-1185">Reference proteome</keyword>
<dbReference type="Gene3D" id="3.40.50.10810">
    <property type="entry name" value="Tandem AAA-ATPase domain"/>
    <property type="match status" value="1"/>
</dbReference>
<keyword evidence="1" id="KW-0378">Hydrolase</keyword>
<evidence type="ECO:0000259" key="5">
    <source>
        <dbReference type="PROSITE" id="PS51194"/>
    </source>
</evidence>
<evidence type="ECO:0000313" key="6">
    <source>
        <dbReference type="EMBL" id="WXB17696.1"/>
    </source>
</evidence>